<dbReference type="InterPro" id="IPR001841">
    <property type="entry name" value="Znf_RING"/>
</dbReference>
<proteinExistence type="predicted"/>
<accession>A0AAV9CJ90</accession>
<evidence type="ECO:0000256" key="4">
    <source>
        <dbReference type="ARBA" id="ARBA00022679"/>
    </source>
</evidence>
<keyword evidence="4" id="KW-0808">Transferase</keyword>
<feature type="region of interest" description="Disordered" evidence="10">
    <location>
        <begin position="230"/>
        <end position="269"/>
    </location>
</feature>
<protein>
    <recommendedName>
        <fullName evidence="3">RING-type E3 ubiquitin transferase</fullName>
        <ecNumber evidence="3">2.3.2.27</ecNumber>
    </recommendedName>
</protein>
<organism evidence="13 14">
    <name type="scientific">Acorus calamus</name>
    <name type="common">Sweet flag</name>
    <dbReference type="NCBI Taxonomy" id="4465"/>
    <lineage>
        <taxon>Eukaryota</taxon>
        <taxon>Viridiplantae</taxon>
        <taxon>Streptophyta</taxon>
        <taxon>Embryophyta</taxon>
        <taxon>Tracheophyta</taxon>
        <taxon>Spermatophyta</taxon>
        <taxon>Magnoliopsida</taxon>
        <taxon>Liliopsida</taxon>
        <taxon>Acoraceae</taxon>
        <taxon>Acorus</taxon>
    </lineage>
</organism>
<dbReference type="Pfam" id="PF13639">
    <property type="entry name" value="zf-RING_2"/>
    <property type="match status" value="1"/>
</dbReference>
<sequence length="358" mass="38567">MDLHRRILSDHHSPPPSSPSSPPLPPPSPPPPPDPTKPTLCDNLYLGCNYCISLNSSPSRYSVSDHSECEDCTLYDAQCGGPHPPPSPPAAHSNQLFLFSIVSAFGFLALLVIVCYVVCLRHRRTRRSTAGGPPSDANEEEEEGPVHHVWYIRTVGLDESVIGSISSCVYKRGEGLIDGSDCSVCLNEFRDGELVRLLPKCSHAFHRSCVDTWLRSHVNCPLCRAPIVSADPPPPPQDLDRSEEVVPDGGGGGGSEAEEVKDLGSSSASAEMGHVGLRVLSDLGHRSTGTAEEMQPVRRSVSMDFSHAELMSLVIAKRSKSGVVPKGAIFDEERIVEPKEGALSRNGGRSHSFSILPM</sequence>
<dbReference type="Proteomes" id="UP001180020">
    <property type="component" value="Unassembled WGS sequence"/>
</dbReference>
<gene>
    <name evidence="13" type="primary">ATL55</name>
    <name evidence="13" type="ORF">QJS10_CPB19g01567</name>
</gene>
<evidence type="ECO:0000256" key="8">
    <source>
        <dbReference type="ARBA" id="ARBA00022833"/>
    </source>
</evidence>
<keyword evidence="7" id="KW-0833">Ubl conjugation pathway</keyword>
<dbReference type="GO" id="GO:0016567">
    <property type="term" value="P:protein ubiquitination"/>
    <property type="evidence" value="ECO:0007669"/>
    <property type="project" value="InterPro"/>
</dbReference>
<dbReference type="SUPFAM" id="SSF57850">
    <property type="entry name" value="RING/U-box"/>
    <property type="match status" value="1"/>
</dbReference>
<evidence type="ECO:0000313" key="13">
    <source>
        <dbReference type="EMBL" id="KAK1288526.1"/>
    </source>
</evidence>
<evidence type="ECO:0000256" key="6">
    <source>
        <dbReference type="ARBA" id="ARBA00022771"/>
    </source>
</evidence>
<evidence type="ECO:0000313" key="14">
    <source>
        <dbReference type="Proteomes" id="UP001180020"/>
    </source>
</evidence>
<evidence type="ECO:0000259" key="12">
    <source>
        <dbReference type="PROSITE" id="PS50089"/>
    </source>
</evidence>
<feature type="transmembrane region" description="Helical" evidence="11">
    <location>
        <begin position="96"/>
        <end position="119"/>
    </location>
</feature>
<feature type="domain" description="RING-type" evidence="12">
    <location>
        <begin position="182"/>
        <end position="224"/>
    </location>
</feature>
<feature type="compositionally biased region" description="Basic and acidic residues" evidence="10">
    <location>
        <begin position="1"/>
        <end position="13"/>
    </location>
</feature>
<dbReference type="PANTHER" id="PTHR46913">
    <property type="entry name" value="RING-H2 FINGER PROTEIN ATL16"/>
    <property type="match status" value="1"/>
</dbReference>
<dbReference type="CDD" id="cd16461">
    <property type="entry name" value="RING-H2_EL5-like"/>
    <property type="match status" value="1"/>
</dbReference>
<dbReference type="EC" id="2.3.2.27" evidence="3"/>
<dbReference type="InterPro" id="IPR044600">
    <property type="entry name" value="ATL1/ATL16-like"/>
</dbReference>
<dbReference type="SMART" id="SM00184">
    <property type="entry name" value="RING"/>
    <property type="match status" value="1"/>
</dbReference>
<dbReference type="SMART" id="SM01197">
    <property type="entry name" value="FANCL_C"/>
    <property type="match status" value="1"/>
</dbReference>
<evidence type="ECO:0000256" key="10">
    <source>
        <dbReference type="SAM" id="MobiDB-lite"/>
    </source>
</evidence>
<evidence type="ECO:0000256" key="5">
    <source>
        <dbReference type="ARBA" id="ARBA00022723"/>
    </source>
</evidence>
<feature type="region of interest" description="Disordered" evidence="10">
    <location>
        <begin position="1"/>
        <end position="36"/>
    </location>
</feature>
<keyword evidence="14" id="KW-1185">Reference proteome</keyword>
<dbReference type="PANTHER" id="PTHR46913:SF19">
    <property type="entry name" value="RING-TYPE E3 UBIQUITIN TRANSFERASE"/>
    <property type="match status" value="1"/>
</dbReference>
<dbReference type="GO" id="GO:0061630">
    <property type="term" value="F:ubiquitin protein ligase activity"/>
    <property type="evidence" value="ECO:0007669"/>
    <property type="project" value="UniProtKB-EC"/>
</dbReference>
<keyword evidence="11" id="KW-1133">Transmembrane helix</keyword>
<comment type="catalytic activity">
    <reaction evidence="1">
        <text>S-ubiquitinyl-[E2 ubiquitin-conjugating enzyme]-L-cysteine + [acceptor protein]-L-lysine = [E2 ubiquitin-conjugating enzyme]-L-cysteine + N(6)-ubiquitinyl-[acceptor protein]-L-lysine.</text>
        <dbReference type="EC" id="2.3.2.27"/>
    </reaction>
</comment>
<name>A0AAV9CJ90_ACOCL</name>
<comment type="caution">
    <text evidence="13">The sequence shown here is derived from an EMBL/GenBank/DDBJ whole genome shotgun (WGS) entry which is preliminary data.</text>
</comment>
<feature type="compositionally biased region" description="Pro residues" evidence="10">
    <location>
        <begin position="14"/>
        <end position="36"/>
    </location>
</feature>
<comment type="pathway">
    <text evidence="2">Protein modification; protein ubiquitination.</text>
</comment>
<dbReference type="EMBL" id="JAUJYO010000019">
    <property type="protein sequence ID" value="KAK1288526.1"/>
    <property type="molecule type" value="Genomic_DNA"/>
</dbReference>
<keyword evidence="5" id="KW-0479">Metal-binding</keyword>
<keyword evidence="8" id="KW-0862">Zinc</keyword>
<dbReference type="GO" id="GO:0008270">
    <property type="term" value="F:zinc ion binding"/>
    <property type="evidence" value="ECO:0007669"/>
    <property type="project" value="UniProtKB-KW"/>
</dbReference>
<reference evidence="13" key="2">
    <citation type="submission" date="2023-06" db="EMBL/GenBank/DDBJ databases">
        <authorList>
            <person name="Ma L."/>
            <person name="Liu K.-W."/>
            <person name="Li Z."/>
            <person name="Hsiao Y.-Y."/>
            <person name="Qi Y."/>
            <person name="Fu T."/>
            <person name="Tang G."/>
            <person name="Zhang D."/>
            <person name="Sun W.-H."/>
            <person name="Liu D.-K."/>
            <person name="Li Y."/>
            <person name="Chen G.-Z."/>
            <person name="Liu X.-D."/>
            <person name="Liao X.-Y."/>
            <person name="Jiang Y.-T."/>
            <person name="Yu X."/>
            <person name="Hao Y."/>
            <person name="Huang J."/>
            <person name="Zhao X.-W."/>
            <person name="Ke S."/>
            <person name="Chen Y.-Y."/>
            <person name="Wu W.-L."/>
            <person name="Hsu J.-L."/>
            <person name="Lin Y.-F."/>
            <person name="Huang M.-D."/>
            <person name="Li C.-Y."/>
            <person name="Huang L."/>
            <person name="Wang Z.-W."/>
            <person name="Zhao X."/>
            <person name="Zhong W.-Y."/>
            <person name="Peng D.-H."/>
            <person name="Ahmad S."/>
            <person name="Lan S."/>
            <person name="Zhang J.-S."/>
            <person name="Tsai W.-C."/>
            <person name="Van De Peer Y."/>
            <person name="Liu Z.-J."/>
        </authorList>
    </citation>
    <scope>NUCLEOTIDE SEQUENCE</scope>
    <source>
        <strain evidence="13">CP</strain>
        <tissue evidence="13">Leaves</tissue>
    </source>
</reference>
<keyword evidence="11" id="KW-0812">Transmembrane</keyword>
<dbReference type="Gene3D" id="3.30.40.10">
    <property type="entry name" value="Zinc/RING finger domain, C3HC4 (zinc finger)"/>
    <property type="match status" value="1"/>
</dbReference>
<dbReference type="AlphaFoldDB" id="A0AAV9CJ90"/>
<dbReference type="PROSITE" id="PS50089">
    <property type="entry name" value="ZF_RING_2"/>
    <property type="match status" value="1"/>
</dbReference>
<evidence type="ECO:0000256" key="7">
    <source>
        <dbReference type="ARBA" id="ARBA00022786"/>
    </source>
</evidence>
<evidence type="ECO:0000256" key="11">
    <source>
        <dbReference type="SAM" id="Phobius"/>
    </source>
</evidence>
<evidence type="ECO:0000256" key="9">
    <source>
        <dbReference type="PROSITE-ProRule" id="PRU00175"/>
    </source>
</evidence>
<evidence type="ECO:0000256" key="1">
    <source>
        <dbReference type="ARBA" id="ARBA00000900"/>
    </source>
</evidence>
<reference evidence="13" key="1">
    <citation type="journal article" date="2023" name="Nat. Commun.">
        <title>Diploid and tetraploid genomes of Acorus and the evolution of monocots.</title>
        <authorList>
            <person name="Ma L."/>
            <person name="Liu K.W."/>
            <person name="Li Z."/>
            <person name="Hsiao Y.Y."/>
            <person name="Qi Y."/>
            <person name="Fu T."/>
            <person name="Tang G.D."/>
            <person name="Zhang D."/>
            <person name="Sun W.H."/>
            <person name="Liu D.K."/>
            <person name="Li Y."/>
            <person name="Chen G.Z."/>
            <person name="Liu X.D."/>
            <person name="Liao X.Y."/>
            <person name="Jiang Y.T."/>
            <person name="Yu X."/>
            <person name="Hao Y."/>
            <person name="Huang J."/>
            <person name="Zhao X.W."/>
            <person name="Ke S."/>
            <person name="Chen Y.Y."/>
            <person name="Wu W.L."/>
            <person name="Hsu J.L."/>
            <person name="Lin Y.F."/>
            <person name="Huang M.D."/>
            <person name="Li C.Y."/>
            <person name="Huang L."/>
            <person name="Wang Z.W."/>
            <person name="Zhao X."/>
            <person name="Zhong W.Y."/>
            <person name="Peng D.H."/>
            <person name="Ahmad S."/>
            <person name="Lan S."/>
            <person name="Zhang J.S."/>
            <person name="Tsai W.C."/>
            <person name="Van de Peer Y."/>
            <person name="Liu Z.J."/>
        </authorList>
    </citation>
    <scope>NUCLEOTIDE SEQUENCE</scope>
    <source>
        <strain evidence="13">CP</strain>
    </source>
</reference>
<keyword evidence="6 9" id="KW-0863">Zinc-finger</keyword>
<evidence type="ECO:0000256" key="3">
    <source>
        <dbReference type="ARBA" id="ARBA00012483"/>
    </source>
</evidence>
<keyword evidence="11" id="KW-0472">Membrane</keyword>
<evidence type="ECO:0000256" key="2">
    <source>
        <dbReference type="ARBA" id="ARBA00004906"/>
    </source>
</evidence>
<dbReference type="InterPro" id="IPR013083">
    <property type="entry name" value="Znf_RING/FYVE/PHD"/>
</dbReference>